<feature type="signal peptide" evidence="2">
    <location>
        <begin position="1"/>
        <end position="17"/>
    </location>
</feature>
<dbReference type="OrthoDB" id="5480174at2"/>
<dbReference type="AlphaFoldDB" id="A0A5B8XSE3"/>
<feature type="region of interest" description="Disordered" evidence="1">
    <location>
        <begin position="562"/>
        <end position="584"/>
    </location>
</feature>
<keyword evidence="2" id="KW-0732">Signal</keyword>
<gene>
    <name evidence="3" type="ORF">FRD01_11195</name>
</gene>
<keyword evidence="4" id="KW-1185">Reference proteome</keyword>
<dbReference type="Proteomes" id="UP000321595">
    <property type="component" value="Chromosome"/>
</dbReference>
<evidence type="ECO:0000256" key="1">
    <source>
        <dbReference type="SAM" id="MobiDB-lite"/>
    </source>
</evidence>
<evidence type="ECO:0000256" key="2">
    <source>
        <dbReference type="SAM" id="SignalP"/>
    </source>
</evidence>
<feature type="compositionally biased region" description="Basic and acidic residues" evidence="1">
    <location>
        <begin position="568"/>
        <end position="584"/>
    </location>
</feature>
<name>A0A5B8XSE3_9DELT</name>
<protein>
    <recommendedName>
        <fullName evidence="5">DUF3352 domain-containing protein</fullName>
    </recommendedName>
</protein>
<evidence type="ECO:0000313" key="4">
    <source>
        <dbReference type="Proteomes" id="UP000321595"/>
    </source>
</evidence>
<evidence type="ECO:0008006" key="5">
    <source>
        <dbReference type="Google" id="ProtNLM"/>
    </source>
</evidence>
<dbReference type="EMBL" id="CP042467">
    <property type="protein sequence ID" value="QED27788.1"/>
    <property type="molecule type" value="Genomic_DNA"/>
</dbReference>
<accession>A0A5B8XSE3</accession>
<proteinExistence type="predicted"/>
<sequence>MKRLPLLLLFAALWLSACDGCKSKEEKIPETPEARITAIASTLPQNAEAAMFMGDLKGTREALNLVKNKLPDTTVVDGYAKQFQSQFGIDPLDRESWVQAGIAPDSSVMVGAYRSRVLFFTYVENKQQFERILTEKAKNAFQIQAVTKNQSIGGHQMKVLSDDPGLQIAWLYKGKLAMVVLPATSTEGALNDGSASLILAELASVKEEESLAKTTAFKGYHDRFASSHPLSAFVNPSVYADDPEVLKAAEEDPNAKAGIAWAKENLIWAGLGLKASDKAVELDGGLGLKPELAEAAKAAAKAGAKIDWTGFATENVLLGLRVAVDWPKLWQTAQASMPDDQRRAMLRDLKEAGNGINLDIEEDLIKRLTGNVGLFFYGIGSTNGMAGMNPEALIRSAGIMVVIQMESEEAVNNAITKVMSPLAMMATLRSAVVNDEPVEGWRVLEFKTQEIPGRLFINKDKIILASHAFAEKSVIEYGNNQRDEARLKDSSKFDKGKAFGADEPFNGLYLNGTRARNNLGGLLMLFKPAQILNSIEEASLNFGVDDKGGFMKFVVDLEQTAEAAPAADPKEAPKADDTKAPGTP</sequence>
<evidence type="ECO:0000313" key="3">
    <source>
        <dbReference type="EMBL" id="QED27788.1"/>
    </source>
</evidence>
<reference evidence="3 4" key="1">
    <citation type="submission" date="2019-08" db="EMBL/GenBank/DDBJ databases">
        <authorList>
            <person name="Liang Q."/>
        </authorList>
    </citation>
    <scope>NUCLEOTIDE SEQUENCE [LARGE SCALE GENOMIC DNA]</scope>
    <source>
        <strain evidence="3 4">V1718</strain>
    </source>
</reference>
<dbReference type="RefSeq" id="WP_146959634.1">
    <property type="nucleotide sequence ID" value="NZ_CP042467.1"/>
</dbReference>
<dbReference type="KEGG" id="bbae:FRD01_11195"/>
<dbReference type="PROSITE" id="PS51257">
    <property type="entry name" value="PROKAR_LIPOPROTEIN"/>
    <property type="match status" value="1"/>
</dbReference>
<feature type="chain" id="PRO_5023010071" description="DUF3352 domain-containing protein" evidence="2">
    <location>
        <begin position="18"/>
        <end position="584"/>
    </location>
</feature>
<organism evidence="3 4">
    <name type="scientific">Microvenator marinus</name>
    <dbReference type="NCBI Taxonomy" id="2600177"/>
    <lineage>
        <taxon>Bacteria</taxon>
        <taxon>Deltaproteobacteria</taxon>
        <taxon>Bradymonadales</taxon>
        <taxon>Microvenatoraceae</taxon>
        <taxon>Microvenator</taxon>
    </lineage>
</organism>